<accession>A0A0E9RI34</accession>
<protein>
    <submittedName>
        <fullName evidence="1">Uncharacterized protein</fullName>
    </submittedName>
</protein>
<evidence type="ECO:0000313" key="1">
    <source>
        <dbReference type="EMBL" id="JAH28003.1"/>
    </source>
</evidence>
<name>A0A0E9RI34_ANGAN</name>
<reference evidence="1" key="1">
    <citation type="submission" date="2014-11" db="EMBL/GenBank/DDBJ databases">
        <authorList>
            <person name="Amaro Gonzalez C."/>
        </authorList>
    </citation>
    <scope>NUCLEOTIDE SEQUENCE</scope>
</reference>
<dbReference type="EMBL" id="GBXM01065768">
    <property type="protein sequence ID" value="JAH42809.1"/>
    <property type="molecule type" value="Transcribed_RNA"/>
</dbReference>
<proteinExistence type="predicted"/>
<reference evidence="1" key="2">
    <citation type="journal article" date="2015" name="Fish Shellfish Immunol.">
        <title>Early steps in the European eel (Anguilla anguilla)-Vibrio vulnificus interaction in the gills: Role of the RtxA13 toxin.</title>
        <authorList>
            <person name="Callol A."/>
            <person name="Pajuelo D."/>
            <person name="Ebbesson L."/>
            <person name="Teles M."/>
            <person name="MacKenzie S."/>
            <person name="Amaro C."/>
        </authorList>
    </citation>
    <scope>NUCLEOTIDE SEQUENCE</scope>
</reference>
<dbReference type="EMBL" id="GBXM01080574">
    <property type="protein sequence ID" value="JAH28003.1"/>
    <property type="molecule type" value="Transcribed_RNA"/>
</dbReference>
<sequence length="64" mass="7408">MCLWKMPNLLRQKITEAQAVELRAICRHANTRVAALVPRPWAGRKGQRSALFFTHAALFFISQW</sequence>
<organism evidence="1">
    <name type="scientific">Anguilla anguilla</name>
    <name type="common">European freshwater eel</name>
    <name type="synonym">Muraena anguilla</name>
    <dbReference type="NCBI Taxonomy" id="7936"/>
    <lineage>
        <taxon>Eukaryota</taxon>
        <taxon>Metazoa</taxon>
        <taxon>Chordata</taxon>
        <taxon>Craniata</taxon>
        <taxon>Vertebrata</taxon>
        <taxon>Euteleostomi</taxon>
        <taxon>Actinopterygii</taxon>
        <taxon>Neopterygii</taxon>
        <taxon>Teleostei</taxon>
        <taxon>Anguilliformes</taxon>
        <taxon>Anguillidae</taxon>
        <taxon>Anguilla</taxon>
    </lineage>
</organism>
<dbReference type="AlphaFoldDB" id="A0A0E9RI34"/>